<evidence type="ECO:0000256" key="1">
    <source>
        <dbReference type="SAM" id="MobiDB-lite"/>
    </source>
</evidence>
<sequence length="430" mass="48730">MFGTRRTEHDDCSILRLVRVRRNITKILNDCEATARGTETATLPEAELLLLQHTKMYPSNSSSLPQKPMAPRPSTTGLTRYGSAPSSLLNSVVDYVIGIAADFDFSSLRSQPLIGHYFSEDGHGNSSSLTSSESTFKVNLSNDGYRDAALPGHCFDRWLMTQSDKDSKLDLLHPLNHSRIELPDAETFKKHHSDLDLSNLKTLFGDFLVRKFVLSSSPSYSSDYTVMIHSWERLAFCRPGIGDQQWNVLMKSEKEDHLYFDITYYKGKFYAVDAYGTILVCEIEDPMQARTRVIVPKLPEELGFPYLCEKEYLVESAGALLLVTRSFIPTFEFRVFEVPLSNGDWSDDARVKSLGTRTLFLGYNSSFSVESSNYGCKANCIYYTNHPPAFVRKEEEIDMGIFYMEDGKAEADLRQPINSLTPHLWVEPTF</sequence>
<reference evidence="3 4" key="1">
    <citation type="journal article" date="2019" name="G3 (Bethesda)">
        <title>Sequencing of a Wild Apple (Malus baccata) Genome Unravels the Differences Between Cultivated and Wild Apple Species Regarding Disease Resistance and Cold Tolerance.</title>
        <authorList>
            <person name="Chen X."/>
        </authorList>
    </citation>
    <scope>NUCLEOTIDE SEQUENCE [LARGE SCALE GENOMIC DNA]</scope>
    <source>
        <strain evidence="4">cv. Shandingzi</strain>
        <tissue evidence="3">Leaves</tissue>
    </source>
</reference>
<proteinExistence type="predicted"/>
<accession>A0A540KJL9</accession>
<evidence type="ECO:0000259" key="2">
    <source>
        <dbReference type="Pfam" id="PF03478"/>
    </source>
</evidence>
<dbReference type="AlphaFoldDB" id="A0A540KJL9"/>
<evidence type="ECO:0000313" key="3">
    <source>
        <dbReference type="EMBL" id="TQD74418.1"/>
    </source>
</evidence>
<dbReference type="InterPro" id="IPR005174">
    <property type="entry name" value="KIB1-4_b-propeller"/>
</dbReference>
<keyword evidence="4" id="KW-1185">Reference proteome</keyword>
<dbReference type="STRING" id="106549.A0A540KJL9"/>
<dbReference type="PANTHER" id="PTHR44259">
    <property type="entry name" value="OS07G0183000 PROTEIN-RELATED"/>
    <property type="match status" value="1"/>
</dbReference>
<comment type="caution">
    <text evidence="3">The sequence shown here is derived from an EMBL/GenBank/DDBJ whole genome shotgun (WGS) entry which is preliminary data.</text>
</comment>
<organism evidence="3 4">
    <name type="scientific">Malus baccata</name>
    <name type="common">Siberian crab apple</name>
    <name type="synonym">Pyrus baccata</name>
    <dbReference type="NCBI Taxonomy" id="106549"/>
    <lineage>
        <taxon>Eukaryota</taxon>
        <taxon>Viridiplantae</taxon>
        <taxon>Streptophyta</taxon>
        <taxon>Embryophyta</taxon>
        <taxon>Tracheophyta</taxon>
        <taxon>Spermatophyta</taxon>
        <taxon>Magnoliopsida</taxon>
        <taxon>eudicotyledons</taxon>
        <taxon>Gunneridae</taxon>
        <taxon>Pentapetalae</taxon>
        <taxon>rosids</taxon>
        <taxon>fabids</taxon>
        <taxon>Rosales</taxon>
        <taxon>Rosaceae</taxon>
        <taxon>Amygdaloideae</taxon>
        <taxon>Maleae</taxon>
        <taxon>Malus</taxon>
    </lineage>
</organism>
<dbReference type="Pfam" id="PF03478">
    <property type="entry name" value="Beta-prop_KIB1-4"/>
    <property type="match status" value="1"/>
</dbReference>
<protein>
    <recommendedName>
        <fullName evidence="2">KIB1-4 beta-propeller domain-containing protein</fullName>
    </recommendedName>
</protein>
<feature type="domain" description="KIB1-4 beta-propeller" evidence="2">
    <location>
        <begin position="134"/>
        <end position="402"/>
    </location>
</feature>
<name>A0A540KJL9_MALBA</name>
<gene>
    <name evidence="3" type="ORF">C1H46_040048</name>
</gene>
<feature type="region of interest" description="Disordered" evidence="1">
    <location>
        <begin position="57"/>
        <end position="81"/>
    </location>
</feature>
<evidence type="ECO:0000313" key="4">
    <source>
        <dbReference type="Proteomes" id="UP000315295"/>
    </source>
</evidence>
<dbReference type="PANTHER" id="PTHR44259:SF108">
    <property type="entry name" value="F-BOX PROTEIN SKIP23-LIKE"/>
    <property type="match status" value="1"/>
</dbReference>
<dbReference type="EMBL" id="VIEB01001186">
    <property type="protein sequence ID" value="TQD74418.1"/>
    <property type="molecule type" value="Genomic_DNA"/>
</dbReference>
<dbReference type="Proteomes" id="UP000315295">
    <property type="component" value="Unassembled WGS sequence"/>
</dbReference>
<dbReference type="InterPro" id="IPR050942">
    <property type="entry name" value="F-box_BR-signaling"/>
</dbReference>